<dbReference type="Gene3D" id="3.20.20.80">
    <property type="entry name" value="Glycosidases"/>
    <property type="match status" value="1"/>
</dbReference>
<accession>A0AA86VFB3</accession>
<feature type="domain" description="Beta-galactosidase beta-sandwich" evidence="10">
    <location>
        <begin position="462"/>
        <end position="510"/>
    </location>
</feature>
<dbReference type="SUPFAM" id="SSF49785">
    <property type="entry name" value="Galactose-binding domain-like"/>
    <property type="match status" value="1"/>
</dbReference>
<feature type="domain" description="Glycoside hydrolase 35 catalytic" evidence="9">
    <location>
        <begin position="221"/>
        <end position="369"/>
    </location>
</feature>
<feature type="domain" description="Glycoside hydrolase 35 catalytic" evidence="9">
    <location>
        <begin position="61"/>
        <end position="180"/>
    </location>
</feature>
<evidence type="ECO:0000313" key="11">
    <source>
        <dbReference type="EMBL" id="CAJ1939118.1"/>
    </source>
</evidence>
<evidence type="ECO:0000256" key="3">
    <source>
        <dbReference type="ARBA" id="ARBA00012756"/>
    </source>
</evidence>
<dbReference type="FunFam" id="3.20.20.80:FF:000006">
    <property type="entry name" value="Beta-galactosidase"/>
    <property type="match status" value="1"/>
</dbReference>
<keyword evidence="8" id="KW-0812">Transmembrane</keyword>
<dbReference type="InterPro" id="IPR031330">
    <property type="entry name" value="Gly_Hdrlase_35_cat"/>
</dbReference>
<gene>
    <name evidence="11" type="ORF">AYBTSS11_LOCUS8960</name>
</gene>
<keyword evidence="6" id="KW-0326">Glycosidase</keyword>
<dbReference type="InterPro" id="IPR041392">
    <property type="entry name" value="GHD"/>
</dbReference>
<dbReference type="Proteomes" id="UP001189624">
    <property type="component" value="Chromosome 3"/>
</dbReference>
<reference evidence="11" key="1">
    <citation type="submission" date="2023-10" db="EMBL/GenBank/DDBJ databases">
        <authorList>
            <person name="Domelevo Entfellner J.-B."/>
        </authorList>
    </citation>
    <scope>NUCLEOTIDE SEQUENCE</scope>
</reference>
<dbReference type="GO" id="GO:0004565">
    <property type="term" value="F:beta-galactosidase activity"/>
    <property type="evidence" value="ECO:0007669"/>
    <property type="project" value="UniProtKB-EC"/>
</dbReference>
<comment type="catalytic activity">
    <reaction evidence="1">
        <text>Hydrolysis of terminal non-reducing beta-D-galactose residues in beta-D-galactosides.</text>
        <dbReference type="EC" id="3.2.1.23"/>
    </reaction>
</comment>
<evidence type="ECO:0000256" key="5">
    <source>
        <dbReference type="ARBA" id="ARBA00022801"/>
    </source>
</evidence>
<dbReference type="GO" id="GO:0005975">
    <property type="term" value="P:carbohydrate metabolic process"/>
    <property type="evidence" value="ECO:0007669"/>
    <property type="project" value="InterPro"/>
</dbReference>
<evidence type="ECO:0000313" key="12">
    <source>
        <dbReference type="Proteomes" id="UP001189624"/>
    </source>
</evidence>
<keyword evidence="8" id="KW-0472">Membrane</keyword>
<keyword evidence="4" id="KW-0732">Signal</keyword>
<dbReference type="AlphaFoldDB" id="A0AA86VFB3"/>
<keyword evidence="5" id="KW-0378">Hydrolase</keyword>
<evidence type="ECO:0000256" key="8">
    <source>
        <dbReference type="SAM" id="Phobius"/>
    </source>
</evidence>
<evidence type="ECO:0000256" key="6">
    <source>
        <dbReference type="ARBA" id="ARBA00023295"/>
    </source>
</evidence>
<dbReference type="InterPro" id="IPR008979">
    <property type="entry name" value="Galactose-bd-like_sf"/>
</dbReference>
<organism evidence="11 12">
    <name type="scientific">Sphenostylis stenocarpa</name>
    <dbReference type="NCBI Taxonomy" id="92480"/>
    <lineage>
        <taxon>Eukaryota</taxon>
        <taxon>Viridiplantae</taxon>
        <taxon>Streptophyta</taxon>
        <taxon>Embryophyta</taxon>
        <taxon>Tracheophyta</taxon>
        <taxon>Spermatophyta</taxon>
        <taxon>Magnoliopsida</taxon>
        <taxon>eudicotyledons</taxon>
        <taxon>Gunneridae</taxon>
        <taxon>Pentapetalae</taxon>
        <taxon>rosids</taxon>
        <taxon>fabids</taxon>
        <taxon>Fabales</taxon>
        <taxon>Fabaceae</taxon>
        <taxon>Papilionoideae</taxon>
        <taxon>50 kb inversion clade</taxon>
        <taxon>NPAAA clade</taxon>
        <taxon>indigoferoid/millettioid clade</taxon>
        <taxon>Phaseoleae</taxon>
        <taxon>Sphenostylis</taxon>
    </lineage>
</organism>
<dbReference type="InterPro" id="IPR017853">
    <property type="entry name" value="GH"/>
</dbReference>
<keyword evidence="8" id="KW-1133">Transmembrane helix</keyword>
<dbReference type="PANTHER" id="PTHR23421">
    <property type="entry name" value="BETA-GALACTOSIDASE RELATED"/>
    <property type="match status" value="1"/>
</dbReference>
<evidence type="ECO:0000256" key="2">
    <source>
        <dbReference type="ARBA" id="ARBA00009809"/>
    </source>
</evidence>
<evidence type="ECO:0000256" key="1">
    <source>
        <dbReference type="ARBA" id="ARBA00001412"/>
    </source>
</evidence>
<feature type="transmembrane region" description="Helical" evidence="8">
    <location>
        <begin position="21"/>
        <end position="40"/>
    </location>
</feature>
<keyword evidence="12" id="KW-1185">Reference proteome</keyword>
<sequence>MLRNSNSDSNSKAGSGKNRKEMIVAVLFVCVCVVTIDYGVRVTVAEEYFKPFNVTYDHRALILDGKRRFLISAGIHYPRATPEMWPDLIAKSKEGGADVIETYVFWNGHEPVRGQYNFEGRYDLVKFVKLAASQGLYFFLRIGPYACAEWNFGNMENLGFPVWLRDIPGIEFRTNNAPFKVDSFVGGDETLCLQGGESDERGNVVFLARWSNNFVAGGKSIENEYGNIESSYGKGGKDYVKWAAKMALSLGAGVPWVMCRQQDAPYEIHSKAQLRPPVAAIEATILSLYTQWGENLPHRPVEDIAFAVARFFQRGGSFQNYYMYFGGTNFGRTAGGPLQITSYDYDAPIDEYGLLREPKWGHLKDLHAALKLCEPALAAADSPTYIKLGPKQEVSDASPFGLEVYIVSCFLDLPIWPWLGMQPLEGSLDVSSKPGITIQASAHVYQANVQLEGSNLSLFKSQGICSAFLANIDERKEATVTFRGQRYTIPPWSVSVLPDCRNTVFNTAKVRAQTSVTLAEFDLPTSHSIYGVKEVSPLKAYGEHLNVTKDQSDYLWYSTRIYVSDSDILFWEENDVRPKLTIDGVRDILRVFVNGQLIVAADGGDGGDDGEWWWPIATGSDRRWAEQN</sequence>
<dbReference type="EC" id="3.2.1.23" evidence="3"/>
<proteinExistence type="inferred from homology"/>
<dbReference type="PRINTS" id="PR00742">
    <property type="entry name" value="GLHYDRLASE35"/>
</dbReference>
<name>A0AA86VFB3_9FABA</name>
<dbReference type="EMBL" id="OY731400">
    <property type="protein sequence ID" value="CAJ1939118.1"/>
    <property type="molecule type" value="Genomic_DNA"/>
</dbReference>
<dbReference type="Pfam" id="PF17834">
    <property type="entry name" value="GHD"/>
    <property type="match status" value="1"/>
</dbReference>
<protein>
    <recommendedName>
        <fullName evidence="3">beta-galactosidase</fullName>
        <ecNumber evidence="3">3.2.1.23</ecNumber>
    </recommendedName>
</protein>
<dbReference type="SUPFAM" id="SSF51445">
    <property type="entry name" value="(Trans)glycosidases"/>
    <property type="match status" value="1"/>
</dbReference>
<dbReference type="InterPro" id="IPR001944">
    <property type="entry name" value="Glycoside_Hdrlase_35"/>
</dbReference>
<dbReference type="Gramene" id="rna-AYBTSS11_LOCUS8960">
    <property type="protein sequence ID" value="CAJ1939118.1"/>
    <property type="gene ID" value="gene-AYBTSS11_LOCUS8960"/>
</dbReference>
<evidence type="ECO:0000256" key="4">
    <source>
        <dbReference type="ARBA" id="ARBA00022729"/>
    </source>
</evidence>
<evidence type="ECO:0000256" key="7">
    <source>
        <dbReference type="RuleBase" id="RU003679"/>
    </source>
</evidence>
<evidence type="ECO:0000259" key="10">
    <source>
        <dbReference type="Pfam" id="PF17834"/>
    </source>
</evidence>
<evidence type="ECO:0000259" key="9">
    <source>
        <dbReference type="Pfam" id="PF01301"/>
    </source>
</evidence>
<dbReference type="Pfam" id="PF01301">
    <property type="entry name" value="Glyco_hydro_35"/>
    <property type="match status" value="2"/>
</dbReference>
<comment type="similarity">
    <text evidence="2 7">Belongs to the glycosyl hydrolase 35 family.</text>
</comment>